<evidence type="ECO:0000313" key="2">
    <source>
        <dbReference type="Proteomes" id="UP000093309"/>
    </source>
</evidence>
<keyword evidence="2" id="KW-1185">Reference proteome</keyword>
<proteinExistence type="predicted"/>
<protein>
    <submittedName>
        <fullName evidence="1">Uncharacterized protein</fullName>
    </submittedName>
</protein>
<accession>A0A1C0ZXY1</accession>
<comment type="caution">
    <text evidence="1">The sequence shown here is derived from an EMBL/GenBank/DDBJ whole genome shotgun (WGS) entry which is preliminary data.</text>
</comment>
<sequence>MHTSIRSVLTVIVMAGLLSVAVVNDVSSRKELSLPIFKQNATVDHSTWLASPEPLFDEKNNAKLKPLLGLMSGAVALEYYGPQPTLAVSFEYWKDGVLERTSPGMSITMMDEDKDAQGNYRFNGDFVYEFKDHGDPSGKLYSELAYALIDQRASYSATLIVDKPADIGITGEMKLQLPVQAPRTEGIIVWGLQGTNKQSMFTLGSISETLQQAQWAMVIRLGFTDQISGPSK</sequence>
<evidence type="ECO:0000313" key="1">
    <source>
        <dbReference type="EMBL" id="OCT12986.1"/>
    </source>
</evidence>
<dbReference type="RefSeq" id="WP_065855048.1">
    <property type="nucleotide sequence ID" value="NZ_LYPC01000026.1"/>
</dbReference>
<name>A0A1C0ZXY1_9BACL</name>
<dbReference type="AlphaFoldDB" id="A0A1C0ZXY1"/>
<gene>
    <name evidence="1" type="ORF">A8709_21935</name>
</gene>
<dbReference type="OrthoDB" id="1806265at2"/>
<dbReference type="EMBL" id="LYPC01000026">
    <property type="protein sequence ID" value="OCT12986.1"/>
    <property type="molecule type" value="Genomic_DNA"/>
</dbReference>
<dbReference type="Proteomes" id="UP000093309">
    <property type="component" value="Unassembled WGS sequence"/>
</dbReference>
<organism evidence="1 2">
    <name type="scientific">Paenibacillus pectinilyticus</name>
    <dbReference type="NCBI Taxonomy" id="512399"/>
    <lineage>
        <taxon>Bacteria</taxon>
        <taxon>Bacillati</taxon>
        <taxon>Bacillota</taxon>
        <taxon>Bacilli</taxon>
        <taxon>Bacillales</taxon>
        <taxon>Paenibacillaceae</taxon>
        <taxon>Paenibacillus</taxon>
    </lineage>
</organism>
<dbReference type="STRING" id="512399.A8709_21935"/>
<reference evidence="2" key="1">
    <citation type="submission" date="2016-05" db="EMBL/GenBank/DDBJ databases">
        <title>Paenibacillus oryzae. sp. nov., isolated from the rice root.</title>
        <authorList>
            <person name="Zhang J."/>
            <person name="Zhang X."/>
        </authorList>
    </citation>
    <scope>NUCLEOTIDE SEQUENCE [LARGE SCALE GENOMIC DNA]</scope>
    <source>
        <strain evidence="2">KCTC13222</strain>
    </source>
</reference>